<sequence length="182" mass="20105">MRLALHVSSLGALALPLGALAGCAHHPEMSYERRSHMLEALIKLVLPDAQPAQVLEDRSFVFRSIDRKMRGVTFAHLDALAGQLDEMSGGDFLELSPDRRKASLEAVDHQTFTDASPIAHPWYSIKAMIVIAYFTSSPGMEDTLLYDLVPGRYDPDIPVTPDFKPMSNDWSAVSIRKPLVSS</sequence>
<dbReference type="InterPro" id="IPR027056">
    <property type="entry name" value="Gluconate_2DH_su3"/>
</dbReference>
<feature type="signal peptide" evidence="1">
    <location>
        <begin position="1"/>
        <end position="21"/>
    </location>
</feature>
<keyword evidence="3" id="KW-1185">Reference proteome</keyword>
<dbReference type="Pfam" id="PF13618">
    <property type="entry name" value="Gluconate_2-dh3"/>
    <property type="match status" value="1"/>
</dbReference>
<dbReference type="RefSeq" id="WP_244018383.1">
    <property type="nucleotide sequence ID" value="NZ_JALHLF010000017.1"/>
</dbReference>
<comment type="caution">
    <text evidence="2">The sequence shown here is derived from an EMBL/GenBank/DDBJ whole genome shotgun (WGS) entry which is preliminary data.</text>
</comment>
<dbReference type="Proteomes" id="UP001162881">
    <property type="component" value="Unassembled WGS sequence"/>
</dbReference>
<evidence type="ECO:0000313" key="2">
    <source>
        <dbReference type="EMBL" id="MCJ2182445.1"/>
    </source>
</evidence>
<accession>A0ABT0BC12</accession>
<organism evidence="2 3">
    <name type="scientific">Novosphingobium organovorum</name>
    <dbReference type="NCBI Taxonomy" id="2930092"/>
    <lineage>
        <taxon>Bacteria</taxon>
        <taxon>Pseudomonadati</taxon>
        <taxon>Pseudomonadota</taxon>
        <taxon>Alphaproteobacteria</taxon>
        <taxon>Sphingomonadales</taxon>
        <taxon>Sphingomonadaceae</taxon>
        <taxon>Novosphingobium</taxon>
    </lineage>
</organism>
<protein>
    <submittedName>
        <fullName evidence="2">Gluconate 2-dehydrogenase subunit 3 family protein</fullName>
    </submittedName>
</protein>
<evidence type="ECO:0000256" key="1">
    <source>
        <dbReference type="SAM" id="SignalP"/>
    </source>
</evidence>
<gene>
    <name evidence="2" type="ORF">MTR62_06990</name>
</gene>
<dbReference type="EMBL" id="JALHLF010000017">
    <property type="protein sequence ID" value="MCJ2182445.1"/>
    <property type="molecule type" value="Genomic_DNA"/>
</dbReference>
<proteinExistence type="predicted"/>
<feature type="chain" id="PRO_5047450046" evidence="1">
    <location>
        <begin position="22"/>
        <end position="182"/>
    </location>
</feature>
<name>A0ABT0BC12_9SPHN</name>
<evidence type="ECO:0000313" key="3">
    <source>
        <dbReference type="Proteomes" id="UP001162881"/>
    </source>
</evidence>
<keyword evidence="1" id="KW-0732">Signal</keyword>
<dbReference type="PROSITE" id="PS51257">
    <property type="entry name" value="PROKAR_LIPOPROTEIN"/>
    <property type="match status" value="1"/>
</dbReference>
<reference evidence="2" key="1">
    <citation type="submission" date="2022-03" db="EMBL/GenBank/DDBJ databases">
        <title>Identification of a novel bacterium isolated from mangrove sediments.</title>
        <authorList>
            <person name="Pan X."/>
        </authorList>
    </citation>
    <scope>NUCLEOTIDE SEQUENCE</scope>
    <source>
        <strain evidence="2">B1949</strain>
    </source>
</reference>